<keyword evidence="5" id="KW-0029">Amino-acid transport</keyword>
<dbReference type="Pfam" id="PF13906">
    <property type="entry name" value="AA_permease_C"/>
    <property type="match status" value="2"/>
</dbReference>
<feature type="transmembrane region" description="Helical" evidence="8">
    <location>
        <begin position="1304"/>
        <end position="1324"/>
    </location>
</feature>
<dbReference type="EMBL" id="RDQH01000331">
    <property type="protein sequence ID" value="RXH98677.1"/>
    <property type="molecule type" value="Genomic_DNA"/>
</dbReference>
<feature type="transmembrane region" description="Helical" evidence="8">
    <location>
        <begin position="2039"/>
        <end position="2057"/>
    </location>
</feature>
<feature type="domain" description="Cationic amino acid transporter C-terminal" evidence="9">
    <location>
        <begin position="1590"/>
        <end position="1639"/>
    </location>
</feature>
<evidence type="ECO:0000259" key="9">
    <source>
        <dbReference type="Pfam" id="PF13906"/>
    </source>
</evidence>
<feature type="transmembrane region" description="Helical" evidence="8">
    <location>
        <begin position="1229"/>
        <end position="1252"/>
    </location>
</feature>
<feature type="transmembrane region" description="Helical" evidence="8">
    <location>
        <begin position="1839"/>
        <end position="1863"/>
    </location>
</feature>
<evidence type="ECO:0000256" key="5">
    <source>
        <dbReference type="ARBA" id="ARBA00022970"/>
    </source>
</evidence>
<keyword evidence="6 8" id="KW-1133">Transmembrane helix</keyword>
<gene>
    <name evidence="10" type="ORF">DVH24_011002</name>
</gene>
<feature type="transmembrane region" description="Helical" evidence="8">
    <location>
        <begin position="1943"/>
        <end position="1963"/>
    </location>
</feature>
<feature type="transmembrane region" description="Helical" evidence="8">
    <location>
        <begin position="2186"/>
        <end position="2207"/>
    </location>
</feature>
<evidence type="ECO:0000256" key="4">
    <source>
        <dbReference type="ARBA" id="ARBA00022692"/>
    </source>
</evidence>
<feature type="transmembrane region" description="Helical" evidence="8">
    <location>
        <begin position="1766"/>
        <end position="1787"/>
    </location>
</feature>
<evidence type="ECO:0000256" key="8">
    <source>
        <dbReference type="SAM" id="Phobius"/>
    </source>
</evidence>
<feature type="transmembrane region" description="Helical" evidence="8">
    <location>
        <begin position="1560"/>
        <end position="1582"/>
    </location>
</feature>
<dbReference type="Pfam" id="PF13520">
    <property type="entry name" value="AA_permease_2"/>
    <property type="match status" value="2"/>
</dbReference>
<proteinExistence type="inferred from homology"/>
<dbReference type="Gene3D" id="1.10.510.10">
    <property type="entry name" value="Transferase(Phosphotransferase) domain 1"/>
    <property type="match status" value="1"/>
</dbReference>
<evidence type="ECO:0000256" key="2">
    <source>
        <dbReference type="ARBA" id="ARBA00008572"/>
    </source>
</evidence>
<dbReference type="InterPro" id="IPR029485">
    <property type="entry name" value="CAT_C"/>
</dbReference>
<feature type="transmembrane region" description="Helical" evidence="8">
    <location>
        <begin position="2097"/>
        <end position="2120"/>
    </location>
</feature>
<keyword evidence="4 8" id="KW-0812">Transmembrane</keyword>
<comment type="caution">
    <text evidence="10">The sequence shown here is derived from an EMBL/GenBank/DDBJ whole genome shotgun (WGS) entry which is preliminary data.</text>
</comment>
<evidence type="ECO:0000313" key="10">
    <source>
        <dbReference type="EMBL" id="RXH98677.1"/>
    </source>
</evidence>
<dbReference type="GO" id="GO:0006865">
    <property type="term" value="P:amino acid transport"/>
    <property type="evidence" value="ECO:0007669"/>
    <property type="project" value="UniProtKB-KW"/>
</dbReference>
<feature type="transmembrane region" description="Helical" evidence="8">
    <location>
        <begin position="1336"/>
        <end position="1355"/>
    </location>
</feature>
<dbReference type="InterPro" id="IPR002293">
    <property type="entry name" value="AA/rel_permease1"/>
</dbReference>
<organism evidence="10 11">
    <name type="scientific">Malus domestica</name>
    <name type="common">Apple</name>
    <name type="synonym">Pyrus malus</name>
    <dbReference type="NCBI Taxonomy" id="3750"/>
    <lineage>
        <taxon>Eukaryota</taxon>
        <taxon>Viridiplantae</taxon>
        <taxon>Streptophyta</taxon>
        <taxon>Embryophyta</taxon>
        <taxon>Tracheophyta</taxon>
        <taxon>Spermatophyta</taxon>
        <taxon>Magnoliopsida</taxon>
        <taxon>eudicotyledons</taxon>
        <taxon>Gunneridae</taxon>
        <taxon>Pentapetalae</taxon>
        <taxon>rosids</taxon>
        <taxon>fabids</taxon>
        <taxon>Rosales</taxon>
        <taxon>Rosaceae</taxon>
        <taxon>Amygdaloideae</taxon>
        <taxon>Maleae</taxon>
        <taxon>Malus</taxon>
    </lineage>
</organism>
<evidence type="ECO:0000256" key="7">
    <source>
        <dbReference type="ARBA" id="ARBA00023136"/>
    </source>
</evidence>
<sequence>MKLGYQHNDFDSSLEQSLSGSFRKFTSGLLQNDMGLLSPGHSSNGSFRRSNSVISTQSAASSKYASSSRRVSNGLKDYARKLADLELFTHCIEDWVSENTCEDSDTGFSPPFMIDELRKLDVALEGVLFQQLVRMPCSPNVSGDPNEDEYLALEDFLQAVVSGLWHAFWHKRGELPLFVSCPRSLGSKFYSVEKAISRGGLRKLCGLSLISKIGGDQKVQWDQIMEFALFKADILSGNEMKLSAPVICEALFYGFHILVSRCLSKVKATKSSSVFLLVLDSNYGGVVKLGGDLSKLDLSSSNPYKSAVEWIKNHAEVCVSPVDRIWNKFGNANWGDLGTLQVLLATYNAIVQWNGLPRKSVASLVSDHSLRLQKRRMEFCLSQNGNVLVPFQQSSHQQEDIVEVDQTNGRAVKHNASRLRLNQGEVLLLEDQQQGQKTFQVQESLVGGNHYLYSAVCVDCPAQLLTLYIGAHPTRLEPCWEDMSLWYQVQRQTKVLNIFKHQGITSKYLPEMIASGRILHSGPCKKQTPGGRCDHPLCGTPILVTSPVGEPVSYVVSQDGPLSPEEAIRCCRDCLAALRSAAMPNVQHGDICPENIIRVVDEQGSRNSSFYVPISWGRAVLEDRDSPAINLQFSSSHALQHGKLCPSSDAESLVYLMLFVCGGAMQQQDSIESALQWRETSWAKRSIQQQLGEVSPLLKAFADYVDSLCGTPYPVDYDIWLNRLSRAVDGVGERGKMIEEVAVALRLKDVAESSGTSAGVTMENHDEAQLQSFLKTLPPVEFCCVYGSSLHPSHPSTATSTMVDCILGVSDPQQWHSENLKLNNDHYASWMVLLGGARLITGVADEIGVGVHFNPFVSWNDKTYKYGVVGMHNLVQDVLTWERFYLSGRLQKPVLLDNSDITNVNSVNLRAAMSAALLLLPSNFTEEDLYAKICSLSYMGDVRMLFAEDRNKVKKIVQGQFELFQSMYKPFIEEYETKEFLRRSLSGNPQPIISQDCGLSAARSLVSSLPPMIRSQMGMKLGEKKALCGSGRAVHDIVIGSKDEAAKCMQSILRRKVMVSSARQAVAGLIAVGGINGMRYLVRGEDVQQRSYWRCSKQDFLPEESFQNWSTYRTALSQTGHRFKNRLLSRSNDNDEIGELRKQSENDMKRCLTWWDLMWFGFGSVIGAGIFVLTGLETQRHAGPAIVLSYVASGLSAMLSVFCYTEFSIEIPVAGGAFAYLRIELGDFVAFITAGNILLESIVGSAGLARAWTSYFTALLNHPSNSLRIHTNLAEGFNLLDPIAVTVLAIAETIAMISTRKTSYLNWIASAVNNVIILFVIIAAFVHAKPSNLKPFFPFGAKGVFQAAAIVYFAYGGFDNIATMAEETKNPSRDIPLGLLGSMTIITVVYCLMALSLPMMQKYTDIDPNAAYSVAFQSVGMTWAKYLVAVGALKGMTTVLLVGTLGQARYITHIARAHMIPPWFALVHPKTGTPINATVLIAISSSCIAFFSSLEVLTGLLSVSTLFIFMMMAVALLVRRYYVKDITPKHHLLNLVIFLLIIIASSMGTAAYWGLNPNGWVGYVVTVPLWFFGTLVMAVFLPQQRSPKLWGVPLVPWLPSLSIATNIFLMGSLGPEAFERFGICTVVMLIYYVFFGLHATYDVAHKQDMTEESLKRVMGSMEVVGDDVQPRSYWRCSKQDFLPEESFQNWSTYRKALSQTGHRFKNRLLSRSNDNDEIGELRKQSENDMKRCLTWWDLMWFGFGSVLGAGIFAVTGLETQRHAGPAIVLSYVVSVEIPAAGGAFAYLRIELGDFVAFITAGNILLESIVISAVVARAWTSYFTSLLNRPYDSLLIHTNLAVGFNLLDPIAVAVLAIAATIAMISTRKTSFLNWIASAVNIVIILFVIIALFLNAKPSNLKPFFPFGAKGVFQAAAIVYFAYVGFDNIATMAEETKNPSRDIPLGLLGSMTIITVIYCLMALFLPMMQKYTDIDPNAAYSAAFQSVGMAWAKYLVALGALKGMTTVLLVGTLGQARYITHIARAHMIPPWFALVHPKTGTPINATVLIAISSGCIAFFSSLDVLASLLSVSTLFIFMMMAVALLVRRYYVREITPQQHLLKLVIFLLIIIASSMGTSAYWGLNPNGWVGYVVTVPLWFFGTLAMAVFLPQQRSPKVWGVPLVPWLPSLSIATNIFLMGSLGPEAFERFGICTVIMLIYYVFFGLHATYDTAHK</sequence>
<dbReference type="STRING" id="3750.A0A498JUQ7"/>
<feature type="domain" description="Cationic amino acid transporter C-terminal" evidence="9">
    <location>
        <begin position="2156"/>
        <end position="2205"/>
    </location>
</feature>
<dbReference type="InterPro" id="IPR011009">
    <property type="entry name" value="Kinase-like_dom_sf"/>
</dbReference>
<evidence type="ECO:0000256" key="1">
    <source>
        <dbReference type="ARBA" id="ARBA00004141"/>
    </source>
</evidence>
<keyword evidence="7 8" id="KW-0472">Membrane</keyword>
<name>A0A498JUQ7_MALDO</name>
<evidence type="ECO:0000256" key="6">
    <source>
        <dbReference type="ARBA" id="ARBA00022989"/>
    </source>
</evidence>
<dbReference type="GO" id="GO:0004605">
    <property type="term" value="F:phosphatidate cytidylyltransferase activity"/>
    <property type="evidence" value="ECO:0007669"/>
    <property type="project" value="InterPro"/>
</dbReference>
<feature type="transmembrane region" description="Helical" evidence="8">
    <location>
        <begin position="1375"/>
        <end position="1395"/>
    </location>
</feature>
<dbReference type="Proteomes" id="UP000290289">
    <property type="component" value="Chromosome 5"/>
</dbReference>
<feature type="transmembrane region" description="Helical" evidence="8">
    <location>
        <begin position="1870"/>
        <end position="1891"/>
    </location>
</feature>
<feature type="transmembrane region" description="Helical" evidence="8">
    <location>
        <begin position="1794"/>
        <end position="1819"/>
    </location>
</feature>
<keyword evidence="11" id="KW-1185">Reference proteome</keyword>
<feature type="transmembrane region" description="Helical" evidence="8">
    <location>
        <begin position="1911"/>
        <end position="1931"/>
    </location>
</feature>
<feature type="transmembrane region" description="Helical" evidence="8">
    <location>
        <begin position="1531"/>
        <end position="1554"/>
    </location>
</feature>
<feature type="transmembrane region" description="Helical" evidence="8">
    <location>
        <begin position="1620"/>
        <end position="1641"/>
    </location>
</feature>
<evidence type="ECO:0000313" key="11">
    <source>
        <dbReference type="Proteomes" id="UP000290289"/>
    </source>
</evidence>
<feature type="transmembrane region" description="Helical" evidence="8">
    <location>
        <begin position="1152"/>
        <end position="1173"/>
    </location>
</feature>
<dbReference type="GO" id="GO:0016024">
    <property type="term" value="P:CDP-diacylglycerol biosynthetic process"/>
    <property type="evidence" value="ECO:0007669"/>
    <property type="project" value="UniProtKB-UniPathway"/>
</dbReference>
<protein>
    <recommendedName>
        <fullName evidence="9">Cationic amino acid transporter C-terminal domain-containing protein</fullName>
    </recommendedName>
</protein>
<dbReference type="Pfam" id="PF09139">
    <property type="entry name" value="Tam41_Mmp37"/>
    <property type="match status" value="1"/>
</dbReference>
<dbReference type="GO" id="GO:0032049">
    <property type="term" value="P:cardiolipin biosynthetic process"/>
    <property type="evidence" value="ECO:0007669"/>
    <property type="project" value="InterPro"/>
</dbReference>
<reference evidence="10 11" key="1">
    <citation type="submission" date="2018-10" db="EMBL/GenBank/DDBJ databases">
        <title>A high-quality apple genome assembly.</title>
        <authorList>
            <person name="Hu J."/>
        </authorList>
    </citation>
    <scope>NUCLEOTIDE SEQUENCE [LARGE SCALE GENOMIC DNA]</scope>
    <source>
        <strain evidence="11">cv. HFTH1</strain>
        <tissue evidence="10">Young leaf</tissue>
    </source>
</reference>
<feature type="transmembrane region" description="Helical" evidence="8">
    <location>
        <begin position="1475"/>
        <end position="1494"/>
    </location>
</feature>
<dbReference type="InterPro" id="IPR015222">
    <property type="entry name" value="Tam41"/>
</dbReference>
<feature type="transmembrane region" description="Helical" evidence="8">
    <location>
        <begin position="1992"/>
        <end position="2018"/>
    </location>
</feature>
<comment type="similarity">
    <text evidence="2">Belongs to the amino acid-polyamine-organocation (APC) superfamily. Cationic amino acid transporter (CAT) (TC 2.A.3.3) family.</text>
</comment>
<feature type="transmembrane region" description="Helical" evidence="8">
    <location>
        <begin position="2126"/>
        <end position="2148"/>
    </location>
</feature>
<dbReference type="PANTHER" id="PTHR35118">
    <property type="entry name" value="KINASE FAMILY PROTEIN"/>
    <property type="match status" value="1"/>
</dbReference>
<keyword evidence="3" id="KW-0813">Transport</keyword>
<feature type="transmembrane region" description="Helical" evidence="8">
    <location>
        <begin position="2063"/>
        <end position="2085"/>
    </location>
</feature>
<feature type="transmembrane region" description="Helical" evidence="8">
    <location>
        <begin position="1594"/>
        <end position="1614"/>
    </location>
</feature>
<dbReference type="UniPathway" id="UPA00557">
    <property type="reaction ID" value="UER00614"/>
</dbReference>
<feature type="transmembrane region" description="Helical" evidence="8">
    <location>
        <begin position="1732"/>
        <end position="1754"/>
    </location>
</feature>
<dbReference type="FunFam" id="1.20.1740.10:FF:000035">
    <property type="entry name" value="Cationic amino acid transporter 5"/>
    <property type="match status" value="2"/>
</dbReference>
<feature type="transmembrane region" description="Helical" evidence="8">
    <location>
        <begin position="1500"/>
        <end position="1519"/>
    </location>
</feature>
<feature type="transmembrane region" description="Helical" evidence="8">
    <location>
        <begin position="1185"/>
        <end position="1209"/>
    </location>
</feature>
<feature type="transmembrane region" description="Helical" evidence="8">
    <location>
        <begin position="2160"/>
        <end position="2180"/>
    </location>
</feature>
<evidence type="ECO:0000256" key="3">
    <source>
        <dbReference type="ARBA" id="ARBA00022448"/>
    </source>
</evidence>
<dbReference type="GO" id="GO:0005886">
    <property type="term" value="C:plasma membrane"/>
    <property type="evidence" value="ECO:0007669"/>
    <property type="project" value="UniProtKB-ARBA"/>
</dbReference>
<dbReference type="PANTHER" id="PTHR35118:SF2">
    <property type="entry name" value="PROTEIN KINASE DOMAIN-CONTAINING PROTEIN"/>
    <property type="match status" value="1"/>
</dbReference>
<dbReference type="Gene3D" id="1.20.1740.10">
    <property type="entry name" value="Amino acid/polyamine transporter I"/>
    <property type="match status" value="2"/>
</dbReference>
<dbReference type="SUPFAM" id="SSF56112">
    <property type="entry name" value="Protein kinase-like (PK-like)"/>
    <property type="match status" value="1"/>
</dbReference>
<accession>A0A498JUQ7</accession>
<comment type="subcellular location">
    <subcellularLocation>
        <location evidence="1">Membrane</location>
        <topology evidence="1">Multi-pass membrane protein</topology>
    </subcellularLocation>
</comment>
<dbReference type="GO" id="GO:0022857">
    <property type="term" value="F:transmembrane transporter activity"/>
    <property type="evidence" value="ECO:0007669"/>
    <property type="project" value="InterPro"/>
</dbReference>